<keyword evidence="5 12" id="KW-0067">ATP-binding</keyword>
<keyword evidence="13" id="KW-1185">Reference proteome</keyword>
<gene>
    <name evidence="12" type="ORF">GDR74_13975</name>
</gene>
<dbReference type="Proteomes" id="UP000325614">
    <property type="component" value="Chromosome"/>
</dbReference>
<protein>
    <submittedName>
        <fullName evidence="12">ATP-binding cassette domain-containing protein</fullName>
    </submittedName>
</protein>
<evidence type="ECO:0000259" key="11">
    <source>
        <dbReference type="PROSITE" id="PS50929"/>
    </source>
</evidence>
<reference evidence="12 13" key="1">
    <citation type="submission" date="2019-10" db="EMBL/GenBank/DDBJ databases">
        <title>Isolation, Identification of Microvirga thermotolerans HR1, a novel thermophilic bacterium and Comparative Genomics of the genus Microvirga.</title>
        <authorList>
            <person name="Li J."/>
            <person name="Zhang W."/>
            <person name="Lin M."/>
            <person name="Wang J."/>
        </authorList>
    </citation>
    <scope>NUCLEOTIDE SEQUENCE [LARGE SCALE GENOMIC DNA]</scope>
    <source>
        <strain evidence="12 13">HR1</strain>
    </source>
</reference>
<dbReference type="PROSITE" id="PS50929">
    <property type="entry name" value="ABC_TM1F"/>
    <property type="match status" value="1"/>
</dbReference>
<evidence type="ECO:0000256" key="3">
    <source>
        <dbReference type="ARBA" id="ARBA00022692"/>
    </source>
</evidence>
<feature type="domain" description="ABC transporter" evidence="10">
    <location>
        <begin position="362"/>
        <end position="592"/>
    </location>
</feature>
<keyword evidence="4" id="KW-0547">Nucleotide-binding</keyword>
<dbReference type="InterPro" id="IPR027417">
    <property type="entry name" value="P-loop_NTPase"/>
</dbReference>
<evidence type="ECO:0000256" key="8">
    <source>
        <dbReference type="SAM" id="MobiDB-lite"/>
    </source>
</evidence>
<dbReference type="InterPro" id="IPR039421">
    <property type="entry name" value="Type_1_exporter"/>
</dbReference>
<dbReference type="InterPro" id="IPR017871">
    <property type="entry name" value="ABC_transporter-like_CS"/>
</dbReference>
<feature type="transmembrane region" description="Helical" evidence="9">
    <location>
        <begin position="161"/>
        <end position="182"/>
    </location>
</feature>
<feature type="transmembrane region" description="Helical" evidence="9">
    <location>
        <begin position="46"/>
        <end position="71"/>
    </location>
</feature>
<dbReference type="KEGG" id="mico:GDR74_13975"/>
<feature type="transmembrane region" description="Helical" evidence="9">
    <location>
        <begin position="271"/>
        <end position="289"/>
    </location>
</feature>
<evidence type="ECO:0000256" key="5">
    <source>
        <dbReference type="ARBA" id="ARBA00022840"/>
    </source>
</evidence>
<dbReference type="RefSeq" id="WP_152586875.1">
    <property type="nucleotide sequence ID" value="NZ_CP045423.1"/>
</dbReference>
<evidence type="ECO:0000256" key="4">
    <source>
        <dbReference type="ARBA" id="ARBA00022741"/>
    </source>
</evidence>
<evidence type="ECO:0000313" key="13">
    <source>
        <dbReference type="Proteomes" id="UP000325614"/>
    </source>
</evidence>
<evidence type="ECO:0000256" key="9">
    <source>
        <dbReference type="SAM" id="Phobius"/>
    </source>
</evidence>
<feature type="transmembrane region" description="Helical" evidence="9">
    <location>
        <begin position="188"/>
        <end position="206"/>
    </location>
</feature>
<keyword evidence="3 9" id="KW-0812">Transmembrane</keyword>
<dbReference type="GO" id="GO:0005524">
    <property type="term" value="F:ATP binding"/>
    <property type="evidence" value="ECO:0007669"/>
    <property type="project" value="UniProtKB-KW"/>
</dbReference>
<evidence type="ECO:0000256" key="2">
    <source>
        <dbReference type="ARBA" id="ARBA00005417"/>
    </source>
</evidence>
<sequence length="592" mass="64073">MRIASPPEDPPERHLLVSKHRARWDAGRWLLREAVTGIPSGTRLRFFATTVLALTVSGLLVLAPILFSSAVDALAERQAASDALTRVAGSIVLFGCAKLLIEQRWFVYQPAENCFLNAVRRLYLQHILSLPAGFHANRSIGKLDLIVGRGIGGLQSLSSTIFTQVAPLIFETLATILAAIVFLSPDMAAVLAATVATHLLILVYGAEHVSRRFRTALNTSIAAQGEAGDAILNAEGVKALAIEDVIVGRYDKALQASHGAFRAFYEARGNFGLFLSGILVTGFAAALGLTTTKVLKGELSVGDLVLTNTYLLQLFRSIESFSFSYRDARQSFTAFTRFVDLFTEPAENDRGKLKVPSPIERISVKEVGFTYPDGRRALQPTSLNIERGKITALLGESGSGKSTLARLLLKLYPVSEGSITINGIPLSEIDARDLRRDTAIVPQDAIMFKASLAFNIALSDRPDPERLRQSIEAARLSNLVQRLAEGIETEIGERGLKLSGGERQRVAIARALYRNPQVLILDEATSALDEITRDELLATISDLAHSYATLVVTHDPAVAAMADHVVRMAPPASSGSSQAKFSIAIEPTRPGR</sequence>
<dbReference type="GO" id="GO:0140359">
    <property type="term" value="F:ABC-type transporter activity"/>
    <property type="evidence" value="ECO:0007669"/>
    <property type="project" value="InterPro"/>
</dbReference>
<dbReference type="PANTHER" id="PTHR24221">
    <property type="entry name" value="ATP-BINDING CASSETTE SUB-FAMILY B"/>
    <property type="match status" value="1"/>
</dbReference>
<dbReference type="InterPro" id="IPR003439">
    <property type="entry name" value="ABC_transporter-like_ATP-bd"/>
</dbReference>
<dbReference type="PROSITE" id="PS50893">
    <property type="entry name" value="ABC_TRANSPORTER_2"/>
    <property type="match status" value="1"/>
</dbReference>
<dbReference type="SUPFAM" id="SSF90123">
    <property type="entry name" value="ABC transporter transmembrane region"/>
    <property type="match status" value="1"/>
</dbReference>
<dbReference type="GO" id="GO:0016887">
    <property type="term" value="F:ATP hydrolysis activity"/>
    <property type="evidence" value="ECO:0007669"/>
    <property type="project" value="InterPro"/>
</dbReference>
<accession>A0A5P9JYB7</accession>
<dbReference type="SUPFAM" id="SSF52540">
    <property type="entry name" value="P-loop containing nucleoside triphosphate hydrolases"/>
    <property type="match status" value="1"/>
</dbReference>
<dbReference type="InterPro" id="IPR036640">
    <property type="entry name" value="ABC1_TM_sf"/>
</dbReference>
<dbReference type="PANTHER" id="PTHR24221:SF654">
    <property type="entry name" value="ATP-BINDING CASSETTE SUB-FAMILY B MEMBER 6"/>
    <property type="match status" value="1"/>
</dbReference>
<dbReference type="Gene3D" id="1.20.1560.10">
    <property type="entry name" value="ABC transporter type 1, transmembrane domain"/>
    <property type="match status" value="1"/>
</dbReference>
<comment type="subcellular location">
    <subcellularLocation>
        <location evidence="1">Cell membrane</location>
        <topology evidence="1">Multi-pass membrane protein</topology>
    </subcellularLocation>
</comment>
<feature type="region of interest" description="Disordered" evidence="8">
    <location>
        <begin position="571"/>
        <end position="592"/>
    </location>
</feature>
<dbReference type="PROSITE" id="PS00211">
    <property type="entry name" value="ABC_TRANSPORTER_1"/>
    <property type="match status" value="1"/>
</dbReference>
<dbReference type="InterPro" id="IPR011527">
    <property type="entry name" value="ABC1_TM_dom"/>
</dbReference>
<evidence type="ECO:0000259" key="10">
    <source>
        <dbReference type="PROSITE" id="PS50893"/>
    </source>
</evidence>
<dbReference type="EMBL" id="CP045423">
    <property type="protein sequence ID" value="QFU17239.1"/>
    <property type="molecule type" value="Genomic_DNA"/>
</dbReference>
<organism evidence="12 13">
    <name type="scientific">Microvirga thermotolerans</name>
    <dbReference type="NCBI Taxonomy" id="2651334"/>
    <lineage>
        <taxon>Bacteria</taxon>
        <taxon>Pseudomonadati</taxon>
        <taxon>Pseudomonadota</taxon>
        <taxon>Alphaproteobacteria</taxon>
        <taxon>Hyphomicrobiales</taxon>
        <taxon>Methylobacteriaceae</taxon>
        <taxon>Microvirga</taxon>
    </lineage>
</organism>
<proteinExistence type="inferred from homology"/>
<dbReference type="GO" id="GO:0005886">
    <property type="term" value="C:plasma membrane"/>
    <property type="evidence" value="ECO:0007669"/>
    <property type="project" value="UniProtKB-SubCell"/>
</dbReference>
<evidence type="ECO:0000256" key="1">
    <source>
        <dbReference type="ARBA" id="ARBA00004651"/>
    </source>
</evidence>
<dbReference type="AlphaFoldDB" id="A0A5P9JYB7"/>
<dbReference type="SMART" id="SM00382">
    <property type="entry name" value="AAA"/>
    <property type="match status" value="1"/>
</dbReference>
<feature type="domain" description="ABC transmembrane type-1" evidence="11">
    <location>
        <begin position="47"/>
        <end position="330"/>
    </location>
</feature>
<name>A0A5P9JYB7_9HYPH</name>
<dbReference type="InterPro" id="IPR003593">
    <property type="entry name" value="AAA+_ATPase"/>
</dbReference>
<keyword evidence="6 9" id="KW-1133">Transmembrane helix</keyword>
<evidence type="ECO:0000256" key="7">
    <source>
        <dbReference type="ARBA" id="ARBA00023136"/>
    </source>
</evidence>
<keyword evidence="7 9" id="KW-0472">Membrane</keyword>
<comment type="similarity">
    <text evidence="2">Belongs to the ABC transporter superfamily.</text>
</comment>
<dbReference type="Pfam" id="PF00664">
    <property type="entry name" value="ABC_membrane"/>
    <property type="match status" value="1"/>
</dbReference>
<evidence type="ECO:0000256" key="6">
    <source>
        <dbReference type="ARBA" id="ARBA00022989"/>
    </source>
</evidence>
<dbReference type="Gene3D" id="3.40.50.300">
    <property type="entry name" value="P-loop containing nucleotide triphosphate hydrolases"/>
    <property type="match status" value="1"/>
</dbReference>
<dbReference type="Pfam" id="PF00005">
    <property type="entry name" value="ABC_tran"/>
    <property type="match status" value="1"/>
</dbReference>
<evidence type="ECO:0000313" key="12">
    <source>
        <dbReference type="EMBL" id="QFU17239.1"/>
    </source>
</evidence>